<evidence type="ECO:0000313" key="12">
    <source>
        <dbReference type="Proteomes" id="UP001153555"/>
    </source>
</evidence>
<gene>
    <name evidence="11" type="ORF">SHERM_17354</name>
</gene>
<evidence type="ECO:0000313" key="11">
    <source>
        <dbReference type="EMBL" id="CAA0817975.1"/>
    </source>
</evidence>
<keyword evidence="7 9" id="KW-0472">Membrane</keyword>
<dbReference type="InterPro" id="IPR044851">
    <property type="entry name" value="Wax_synthase"/>
</dbReference>
<dbReference type="InterPro" id="IPR032805">
    <property type="entry name" value="Wax_synthase_dom"/>
</dbReference>
<feature type="transmembrane region" description="Helical" evidence="9">
    <location>
        <begin position="276"/>
        <end position="293"/>
    </location>
</feature>
<feature type="transmembrane region" description="Helical" evidence="9">
    <location>
        <begin position="243"/>
        <end position="264"/>
    </location>
</feature>
<feature type="transmembrane region" description="Helical" evidence="9">
    <location>
        <begin position="135"/>
        <end position="152"/>
    </location>
</feature>
<dbReference type="PIRSF" id="PIRSF037006">
    <property type="entry name" value="Wax_synthase"/>
    <property type="match status" value="1"/>
</dbReference>
<dbReference type="Proteomes" id="UP001153555">
    <property type="component" value="Unassembled WGS sequence"/>
</dbReference>
<evidence type="ECO:0000256" key="9">
    <source>
        <dbReference type="SAM" id="Phobius"/>
    </source>
</evidence>
<keyword evidence="5 9" id="KW-1133">Transmembrane helix</keyword>
<dbReference type="AlphaFoldDB" id="A0A9N7N1F6"/>
<keyword evidence="8" id="KW-0012">Acyltransferase</keyword>
<evidence type="ECO:0000259" key="10">
    <source>
        <dbReference type="Pfam" id="PF13813"/>
    </source>
</evidence>
<keyword evidence="3" id="KW-0808">Transferase</keyword>
<dbReference type="PANTHER" id="PTHR31595:SF77">
    <property type="entry name" value="ACYL-COA--STEROL O-ACYLTRANSFERASE 1-LIKE"/>
    <property type="match status" value="1"/>
</dbReference>
<dbReference type="GO" id="GO:0006629">
    <property type="term" value="P:lipid metabolic process"/>
    <property type="evidence" value="ECO:0007669"/>
    <property type="project" value="UniProtKB-KW"/>
</dbReference>
<dbReference type="GO" id="GO:0008374">
    <property type="term" value="F:O-acyltransferase activity"/>
    <property type="evidence" value="ECO:0007669"/>
    <property type="project" value="InterPro"/>
</dbReference>
<dbReference type="OrthoDB" id="1077582at2759"/>
<organism evidence="11 12">
    <name type="scientific">Striga hermonthica</name>
    <name type="common">Purple witchweed</name>
    <name type="synonym">Buchnera hermonthica</name>
    <dbReference type="NCBI Taxonomy" id="68872"/>
    <lineage>
        <taxon>Eukaryota</taxon>
        <taxon>Viridiplantae</taxon>
        <taxon>Streptophyta</taxon>
        <taxon>Embryophyta</taxon>
        <taxon>Tracheophyta</taxon>
        <taxon>Spermatophyta</taxon>
        <taxon>Magnoliopsida</taxon>
        <taxon>eudicotyledons</taxon>
        <taxon>Gunneridae</taxon>
        <taxon>Pentapetalae</taxon>
        <taxon>asterids</taxon>
        <taxon>lamiids</taxon>
        <taxon>Lamiales</taxon>
        <taxon>Orobanchaceae</taxon>
        <taxon>Buchnereae</taxon>
        <taxon>Striga</taxon>
    </lineage>
</organism>
<keyword evidence="6" id="KW-0443">Lipid metabolism</keyword>
<evidence type="ECO:0000256" key="5">
    <source>
        <dbReference type="ARBA" id="ARBA00022989"/>
    </source>
</evidence>
<feature type="transmembrane region" description="Helical" evidence="9">
    <location>
        <begin position="50"/>
        <end position="82"/>
    </location>
</feature>
<comment type="subcellular location">
    <subcellularLocation>
        <location evidence="1">Membrane</location>
        <topology evidence="1">Multi-pass membrane protein</topology>
    </subcellularLocation>
</comment>
<dbReference type="PANTHER" id="PTHR31595">
    <property type="entry name" value="LONG-CHAIN-ALCOHOL O-FATTY-ACYLTRANSFERASE 3-RELATED"/>
    <property type="match status" value="1"/>
</dbReference>
<dbReference type="EMBL" id="CACSLK010016728">
    <property type="protein sequence ID" value="CAA0817975.1"/>
    <property type="molecule type" value="Genomic_DNA"/>
</dbReference>
<feature type="domain" description="Wax synthase" evidence="10">
    <location>
        <begin position="195"/>
        <end position="281"/>
    </location>
</feature>
<feature type="transmembrane region" description="Helical" evidence="9">
    <location>
        <begin position="305"/>
        <end position="325"/>
    </location>
</feature>
<evidence type="ECO:0000256" key="2">
    <source>
        <dbReference type="ARBA" id="ARBA00007282"/>
    </source>
</evidence>
<sequence>MEGSIKEVLAYWMEGEISNFIKVWLSAYLSLVYCYFAARTLPAGRHRLAAFLPVVFLFLLLPLRLSSVHLTGTTAFFLSWLANFKLLMLAAGNGPLSDDPSLSLPGFVAVACLPIKLRSKNPKPDENFGDKGKSIFNYAAKALLLALIFQIYDYGEYMRPRVLMAIQSLHVYLSLELMLAVAAALARGLVGAELEPQFDEPYLSASLQDFWGRRWNLMATRALRPTLYLPTLGWAGRAVGRRWAPLPAVAATFLVSGLLHELIFYYLSRARPTWEVTWYFVLHGACLAGEIAVKKAAGGRWQPPRAVGTALTVGFVMGTAIRLFFPQLLRGGAYERGLAEAAAVGAFARDLVRAVKLTVSS</sequence>
<evidence type="ECO:0000256" key="1">
    <source>
        <dbReference type="ARBA" id="ARBA00004141"/>
    </source>
</evidence>
<feature type="transmembrane region" description="Helical" evidence="9">
    <location>
        <begin position="20"/>
        <end position="38"/>
    </location>
</feature>
<keyword evidence="4 9" id="KW-0812">Transmembrane</keyword>
<accession>A0A9N7N1F6</accession>
<proteinExistence type="inferred from homology"/>
<reference evidence="11" key="1">
    <citation type="submission" date="2019-12" db="EMBL/GenBank/DDBJ databases">
        <authorList>
            <person name="Scholes J."/>
        </authorList>
    </citation>
    <scope>NUCLEOTIDE SEQUENCE</scope>
</reference>
<dbReference type="Pfam" id="PF13813">
    <property type="entry name" value="MBOAT_2"/>
    <property type="match status" value="1"/>
</dbReference>
<name>A0A9N7N1F6_STRHE</name>
<feature type="transmembrane region" description="Helical" evidence="9">
    <location>
        <begin position="172"/>
        <end position="190"/>
    </location>
</feature>
<dbReference type="InterPro" id="IPR017088">
    <property type="entry name" value="Wax_synthase_Magnoliopsida"/>
</dbReference>
<dbReference type="GO" id="GO:0016020">
    <property type="term" value="C:membrane"/>
    <property type="evidence" value="ECO:0007669"/>
    <property type="project" value="UniProtKB-SubCell"/>
</dbReference>
<keyword evidence="12" id="KW-1185">Reference proteome</keyword>
<evidence type="ECO:0000256" key="3">
    <source>
        <dbReference type="ARBA" id="ARBA00022679"/>
    </source>
</evidence>
<protein>
    <submittedName>
        <fullName evidence="11">Acyl-CoA--sterol O-acyltransferase 1</fullName>
    </submittedName>
</protein>
<evidence type="ECO:0000256" key="4">
    <source>
        <dbReference type="ARBA" id="ARBA00022692"/>
    </source>
</evidence>
<comment type="similarity">
    <text evidence="2">Belongs to the wax synthase family.</text>
</comment>
<evidence type="ECO:0000256" key="6">
    <source>
        <dbReference type="ARBA" id="ARBA00023098"/>
    </source>
</evidence>
<comment type="caution">
    <text evidence="11">The sequence shown here is derived from an EMBL/GenBank/DDBJ whole genome shotgun (WGS) entry which is preliminary data.</text>
</comment>
<evidence type="ECO:0000256" key="7">
    <source>
        <dbReference type="ARBA" id="ARBA00023136"/>
    </source>
</evidence>
<evidence type="ECO:0000256" key="8">
    <source>
        <dbReference type="ARBA" id="ARBA00023315"/>
    </source>
</evidence>